<dbReference type="Pfam" id="PF03596">
    <property type="entry name" value="Cad"/>
    <property type="match status" value="1"/>
</dbReference>
<evidence type="ECO:0000313" key="2">
    <source>
        <dbReference type="EMBL" id="NFJ07335.1"/>
    </source>
</evidence>
<feature type="transmembrane region" description="Helical" evidence="1">
    <location>
        <begin position="145"/>
        <end position="174"/>
    </location>
</feature>
<feature type="transmembrane region" description="Helical" evidence="1">
    <location>
        <begin position="6"/>
        <end position="27"/>
    </location>
</feature>
<evidence type="ECO:0000256" key="1">
    <source>
        <dbReference type="SAM" id="Phobius"/>
    </source>
</evidence>
<evidence type="ECO:0000313" key="3">
    <source>
        <dbReference type="Proteomes" id="UP000480039"/>
    </source>
</evidence>
<dbReference type="Proteomes" id="UP000480039">
    <property type="component" value="Unassembled WGS sequence"/>
</dbReference>
<keyword evidence="1" id="KW-0812">Transmembrane</keyword>
<accession>A0A846JBC9</accession>
<dbReference type="AlphaFoldDB" id="A0A846JBC9"/>
<proteinExistence type="predicted"/>
<dbReference type="EMBL" id="SWQE01000001">
    <property type="protein sequence ID" value="NFJ07335.1"/>
    <property type="molecule type" value="Genomic_DNA"/>
</dbReference>
<sequence>MIITVITAFISFASTNIDDIFVLMLFFSQVNNAMKKWHIIIGQYLGIGALITISIIGALGISVIPQEYVGLLGMVPIYLGIKEYVDHKKESTNNGKIGQRGLQDNQNSKIEETNSTIASVKNIINPNIIKVFVVTFANGGDNIGIYIPLFASMSLVEILVTAIIFVFLIALWCFIGLKLVEYPFVQRNIEKYKHILIPIIFTGLGIFILMQSGTLTFVYKKIF</sequence>
<dbReference type="InterPro" id="IPR004676">
    <property type="entry name" value="Cd-R_transporter"/>
</dbReference>
<keyword evidence="1" id="KW-0472">Membrane</keyword>
<feature type="transmembrane region" description="Helical" evidence="1">
    <location>
        <begin position="195"/>
        <end position="219"/>
    </location>
</feature>
<organism evidence="2 3">
    <name type="scientific">Clostridium botulinum</name>
    <dbReference type="NCBI Taxonomy" id="1491"/>
    <lineage>
        <taxon>Bacteria</taxon>
        <taxon>Bacillati</taxon>
        <taxon>Bacillota</taxon>
        <taxon>Clostridia</taxon>
        <taxon>Eubacteriales</taxon>
        <taxon>Clostridiaceae</taxon>
        <taxon>Clostridium</taxon>
    </lineage>
</organism>
<gene>
    <name evidence="2" type="ORF">FC871_02285</name>
</gene>
<reference evidence="2 3" key="1">
    <citation type="submission" date="2019-04" db="EMBL/GenBank/DDBJ databases">
        <title>Genome sequencing of Clostridium botulinum Groups I-IV and Clostridium butyricum.</title>
        <authorList>
            <person name="Brunt J."/>
            <person name="Van Vliet A.H.M."/>
            <person name="Stringer S.C."/>
            <person name="Carter A.T."/>
            <person name="Peck M.W."/>
        </authorList>
    </citation>
    <scope>NUCLEOTIDE SEQUENCE [LARGE SCALE GENOMIC DNA]</scope>
    <source>
        <strain evidence="2 3">Colworth BL30</strain>
    </source>
</reference>
<comment type="caution">
    <text evidence="2">The sequence shown here is derived from an EMBL/GenBank/DDBJ whole genome shotgun (WGS) entry which is preliminary data.</text>
</comment>
<keyword evidence="1" id="KW-1133">Transmembrane helix</keyword>
<feature type="transmembrane region" description="Helical" evidence="1">
    <location>
        <begin position="39"/>
        <end position="64"/>
    </location>
</feature>
<name>A0A846JBC9_CLOBO</name>
<protein>
    <submittedName>
        <fullName evidence="2">Quaternary ammonium transporter</fullName>
    </submittedName>
</protein>